<dbReference type="EMBL" id="JAERSE020000006">
    <property type="protein sequence ID" value="MCA6069373.1"/>
    <property type="molecule type" value="Genomic_DNA"/>
</dbReference>
<protein>
    <submittedName>
        <fullName evidence="3">Thioredoxin family protein</fullName>
    </submittedName>
</protein>
<feature type="chain" id="PRO_5047016902" evidence="1">
    <location>
        <begin position="19"/>
        <end position="188"/>
    </location>
</feature>
<reference evidence="3 4" key="1">
    <citation type="submission" date="2021-09" db="EMBL/GenBank/DDBJ databases">
        <title>Genome sequencing and assembly of Chryseobacterium sp. RG1.</title>
        <authorList>
            <person name="Chhetri G."/>
        </authorList>
    </citation>
    <scope>NUCLEOTIDE SEQUENCE [LARGE SCALE GENOMIC DNA]</scope>
    <source>
        <strain evidence="3 4">RG1</strain>
    </source>
</reference>
<dbReference type="InterPro" id="IPR036249">
    <property type="entry name" value="Thioredoxin-like_sf"/>
</dbReference>
<dbReference type="PROSITE" id="PS51352">
    <property type="entry name" value="THIOREDOXIN_2"/>
    <property type="match status" value="1"/>
</dbReference>
<dbReference type="InterPro" id="IPR013766">
    <property type="entry name" value="Thioredoxin_domain"/>
</dbReference>
<dbReference type="SUPFAM" id="SSF52833">
    <property type="entry name" value="Thioredoxin-like"/>
    <property type="match status" value="1"/>
</dbReference>
<feature type="domain" description="Thioredoxin" evidence="2">
    <location>
        <begin position="21"/>
        <end position="182"/>
    </location>
</feature>
<gene>
    <name evidence="3" type="ORF">JI747_019575</name>
</gene>
<evidence type="ECO:0000256" key="1">
    <source>
        <dbReference type="SAM" id="SignalP"/>
    </source>
</evidence>
<feature type="signal peptide" evidence="1">
    <location>
        <begin position="1"/>
        <end position="18"/>
    </location>
</feature>
<evidence type="ECO:0000259" key="2">
    <source>
        <dbReference type="PROSITE" id="PS51352"/>
    </source>
</evidence>
<keyword evidence="4" id="KW-1185">Reference proteome</keyword>
<sequence>MKKITLLLLCCLYYSFSAQEIKCGLSKSEFDIIKVGVEDVKCLAKNSNKKNTVFYTFARWCGPCLYHLPQILAVEKEYNADVYVLLIDPEGSKMTKLAKDYVLEDFPDAKILILKDGNGGKTKNYKNFLSEITPKKFENIRDMSKYIVLNKEGEVQLVTNWKDEKDDPDWRDHQPVISRLVLPLLEKK</sequence>
<dbReference type="Gene3D" id="3.40.30.10">
    <property type="entry name" value="Glutaredoxin"/>
    <property type="match status" value="1"/>
</dbReference>
<evidence type="ECO:0000313" key="3">
    <source>
        <dbReference type="EMBL" id="MCA6069373.1"/>
    </source>
</evidence>
<name>A0ABS8A5X3_9FLAO</name>
<comment type="caution">
    <text evidence="3">The sequence shown here is derived from an EMBL/GenBank/DDBJ whole genome shotgun (WGS) entry which is preliminary data.</text>
</comment>
<accession>A0ABS8A5X3</accession>
<keyword evidence="1" id="KW-0732">Signal</keyword>
<organism evidence="3 4">
    <name type="scientific">Chryseobacterium tagetis</name>
    <dbReference type="NCBI Taxonomy" id="2801334"/>
    <lineage>
        <taxon>Bacteria</taxon>
        <taxon>Pseudomonadati</taxon>
        <taxon>Bacteroidota</taxon>
        <taxon>Flavobacteriia</taxon>
        <taxon>Flavobacteriales</taxon>
        <taxon>Weeksellaceae</taxon>
        <taxon>Chryseobacterium group</taxon>
        <taxon>Chryseobacterium</taxon>
    </lineage>
</organism>
<evidence type="ECO:0000313" key="4">
    <source>
        <dbReference type="Proteomes" id="UP000618240"/>
    </source>
</evidence>
<dbReference type="RefSeq" id="WP_225690549.1">
    <property type="nucleotide sequence ID" value="NZ_JAERSE020000006.1"/>
</dbReference>
<dbReference type="Proteomes" id="UP000618240">
    <property type="component" value="Unassembled WGS sequence"/>
</dbReference>
<dbReference type="Pfam" id="PF00085">
    <property type="entry name" value="Thioredoxin"/>
    <property type="match status" value="1"/>
</dbReference>
<proteinExistence type="predicted"/>